<dbReference type="PROSITE" id="PS50048">
    <property type="entry name" value="ZN2_CY6_FUNGAL_2"/>
    <property type="match status" value="1"/>
</dbReference>
<dbReference type="InterPro" id="IPR001138">
    <property type="entry name" value="Zn2Cys6_DnaBD"/>
</dbReference>
<comment type="subcellular location">
    <subcellularLocation>
        <location evidence="1">Nucleus</location>
    </subcellularLocation>
</comment>
<dbReference type="OrthoDB" id="3014581at2759"/>
<accession>A0A9W4UMD5</accession>
<proteinExistence type="predicted"/>
<dbReference type="InterPro" id="IPR036864">
    <property type="entry name" value="Zn2-C6_fun-type_DNA-bd_sf"/>
</dbReference>
<dbReference type="SUPFAM" id="SSF57701">
    <property type="entry name" value="Zn2/Cys6 DNA-binding domain"/>
    <property type="match status" value="1"/>
</dbReference>
<reference evidence="6" key="1">
    <citation type="submission" date="2023-01" db="EMBL/GenBank/DDBJ databases">
        <authorList>
            <person name="Van Ghelder C."/>
            <person name="Rancurel C."/>
        </authorList>
    </citation>
    <scope>NUCLEOTIDE SEQUENCE</scope>
    <source>
        <strain evidence="6">CNCM I-4278</strain>
    </source>
</reference>
<feature type="compositionally biased region" description="Polar residues" evidence="4">
    <location>
        <begin position="624"/>
        <end position="636"/>
    </location>
</feature>
<evidence type="ECO:0000256" key="2">
    <source>
        <dbReference type="ARBA" id="ARBA00022723"/>
    </source>
</evidence>
<gene>
    <name evidence="6" type="ORF">PDIGIT_LOCUS10418</name>
</gene>
<dbReference type="Proteomes" id="UP001152607">
    <property type="component" value="Unassembled WGS sequence"/>
</dbReference>
<feature type="domain" description="Zn(2)-C6 fungal-type" evidence="5">
    <location>
        <begin position="14"/>
        <end position="43"/>
    </location>
</feature>
<dbReference type="InterPro" id="IPR007219">
    <property type="entry name" value="XnlR_reg_dom"/>
</dbReference>
<dbReference type="GO" id="GO:0006351">
    <property type="term" value="P:DNA-templated transcription"/>
    <property type="evidence" value="ECO:0007669"/>
    <property type="project" value="InterPro"/>
</dbReference>
<dbReference type="PANTHER" id="PTHR31001:SF90">
    <property type="entry name" value="CENTROMERE DNA-BINDING PROTEIN COMPLEX CBF3 SUBUNIT B"/>
    <property type="match status" value="1"/>
</dbReference>
<dbReference type="CDD" id="cd12148">
    <property type="entry name" value="fungal_TF_MHR"/>
    <property type="match status" value="1"/>
</dbReference>
<dbReference type="Pfam" id="PF00172">
    <property type="entry name" value="Zn_clus"/>
    <property type="match status" value="1"/>
</dbReference>
<name>A0A9W4UMD5_9PLEO</name>
<dbReference type="PROSITE" id="PS00463">
    <property type="entry name" value="ZN2_CY6_FUNGAL_1"/>
    <property type="match status" value="1"/>
</dbReference>
<dbReference type="AlphaFoldDB" id="A0A9W4UMD5"/>
<dbReference type="GO" id="GO:0000981">
    <property type="term" value="F:DNA-binding transcription factor activity, RNA polymerase II-specific"/>
    <property type="evidence" value="ECO:0007669"/>
    <property type="project" value="InterPro"/>
</dbReference>
<dbReference type="InterPro" id="IPR050613">
    <property type="entry name" value="Sec_Metabolite_Reg"/>
</dbReference>
<sequence length="743" mass="82913">MPKDAPKPRQRPISCRFCRTRKLRCSRDSPCSNCVSRNIPCELEKYNDISPSIENREREELLERIRKLEAFVGSKSAQVTGIAATSTPDVDTQSQSYAEQNAGPFDQVKDQRPGEDVASAKEQFDHDCAYLKSIYDNSDSTPDELPSTTVTFCVCPLNKIIITEEPMKGSCFSHTRIIFWLPEYSQALALLDKFKSSIHHMHHIMLSQSLSDVLDRVYASLNQKGEVKSGDMILLYAILTAAMHTWSADDCCKRGLFTTPEEAHKHSAIWIKATEHLLEIAQRTTKMSIEGIEGIIVIGFIVSSYKGFSRRCWHLMNNAILHARELGLHRIDHPSNSESSGTANAEVGRRLWWYLVATDWAMSAKFNGAARGTYQCHPRQMMTDKPLNIDDEDVVDGMSRVGKPSSQPTSMSYFLFRIRLNEISRSLVDRTPFMSVASSTSFEVVMDIDTEMQKVYADIPAFFSLPPADTSRIYNISYARALSIARQGNDLYALFNAQRCRLHLPYAQRGYVEPEFAPSRDLCINSARLIIRNETAYYNSDLGEGGSRYVPLFYSMTVFLACTVLLMDYSHSRSATHRDKQKLEICSAVRLLESARLESELAAKFMDSMITVLHKHGIALNKQSVAAPTNSSSRTTQKQDRTTPSMLYDTATGASAPSSEFQHGSYMGAMAGQPVALPDTPLSVLENNTLASQGLDETDGGVFNSMQTGGSDLGDLVMALDQGVDVGMIDWDDIFIGLEPSFM</sequence>
<dbReference type="GO" id="GO:0003677">
    <property type="term" value="F:DNA binding"/>
    <property type="evidence" value="ECO:0007669"/>
    <property type="project" value="InterPro"/>
</dbReference>
<dbReference type="SMART" id="SM00066">
    <property type="entry name" value="GAL4"/>
    <property type="match status" value="1"/>
</dbReference>
<dbReference type="EMBL" id="CAOQHR010000007">
    <property type="protein sequence ID" value="CAI6337307.1"/>
    <property type="molecule type" value="Genomic_DNA"/>
</dbReference>
<evidence type="ECO:0000313" key="7">
    <source>
        <dbReference type="Proteomes" id="UP001152607"/>
    </source>
</evidence>
<comment type="caution">
    <text evidence="6">The sequence shown here is derived from an EMBL/GenBank/DDBJ whole genome shotgun (WGS) entry which is preliminary data.</text>
</comment>
<protein>
    <recommendedName>
        <fullName evidence="5">Zn(2)-C6 fungal-type domain-containing protein</fullName>
    </recommendedName>
</protein>
<dbReference type="CDD" id="cd00067">
    <property type="entry name" value="GAL4"/>
    <property type="match status" value="1"/>
</dbReference>
<dbReference type="SMART" id="SM00906">
    <property type="entry name" value="Fungal_trans"/>
    <property type="match status" value="1"/>
</dbReference>
<dbReference type="PANTHER" id="PTHR31001">
    <property type="entry name" value="UNCHARACTERIZED TRANSCRIPTIONAL REGULATORY PROTEIN"/>
    <property type="match status" value="1"/>
</dbReference>
<evidence type="ECO:0000259" key="5">
    <source>
        <dbReference type="PROSITE" id="PS50048"/>
    </source>
</evidence>
<keyword evidence="7" id="KW-1185">Reference proteome</keyword>
<dbReference type="GO" id="GO:0008270">
    <property type="term" value="F:zinc ion binding"/>
    <property type="evidence" value="ECO:0007669"/>
    <property type="project" value="InterPro"/>
</dbReference>
<dbReference type="Gene3D" id="4.10.240.10">
    <property type="entry name" value="Zn(2)-C6 fungal-type DNA-binding domain"/>
    <property type="match status" value="1"/>
</dbReference>
<evidence type="ECO:0000256" key="1">
    <source>
        <dbReference type="ARBA" id="ARBA00004123"/>
    </source>
</evidence>
<keyword evidence="2" id="KW-0479">Metal-binding</keyword>
<keyword evidence="3" id="KW-0539">Nucleus</keyword>
<dbReference type="Pfam" id="PF04082">
    <property type="entry name" value="Fungal_trans"/>
    <property type="match status" value="1"/>
</dbReference>
<feature type="region of interest" description="Disordered" evidence="4">
    <location>
        <begin position="624"/>
        <end position="656"/>
    </location>
</feature>
<evidence type="ECO:0000313" key="6">
    <source>
        <dbReference type="EMBL" id="CAI6337307.1"/>
    </source>
</evidence>
<evidence type="ECO:0000256" key="4">
    <source>
        <dbReference type="SAM" id="MobiDB-lite"/>
    </source>
</evidence>
<organism evidence="6 7">
    <name type="scientific">Periconia digitata</name>
    <dbReference type="NCBI Taxonomy" id="1303443"/>
    <lineage>
        <taxon>Eukaryota</taxon>
        <taxon>Fungi</taxon>
        <taxon>Dikarya</taxon>
        <taxon>Ascomycota</taxon>
        <taxon>Pezizomycotina</taxon>
        <taxon>Dothideomycetes</taxon>
        <taxon>Pleosporomycetidae</taxon>
        <taxon>Pleosporales</taxon>
        <taxon>Massarineae</taxon>
        <taxon>Periconiaceae</taxon>
        <taxon>Periconia</taxon>
    </lineage>
</organism>
<evidence type="ECO:0000256" key="3">
    <source>
        <dbReference type="ARBA" id="ARBA00023242"/>
    </source>
</evidence>
<dbReference type="GO" id="GO:0005634">
    <property type="term" value="C:nucleus"/>
    <property type="evidence" value="ECO:0007669"/>
    <property type="project" value="UniProtKB-SubCell"/>
</dbReference>